<gene>
    <name evidence="13" type="ORF">SAMN05421733_106101</name>
</gene>
<dbReference type="Gene3D" id="1.10.287.130">
    <property type="match status" value="1"/>
</dbReference>
<comment type="subcellular location">
    <subcellularLocation>
        <location evidence="2">Membrane</location>
        <topology evidence="2">Multi-pass membrane protein</topology>
    </subcellularLocation>
</comment>
<dbReference type="Pfam" id="PF02518">
    <property type="entry name" value="HATPase_c"/>
    <property type="match status" value="1"/>
</dbReference>
<evidence type="ECO:0000256" key="2">
    <source>
        <dbReference type="ARBA" id="ARBA00004141"/>
    </source>
</evidence>
<evidence type="ECO:0000256" key="7">
    <source>
        <dbReference type="ARBA" id="ARBA00022777"/>
    </source>
</evidence>
<protein>
    <recommendedName>
        <fullName evidence="3">histidine kinase</fullName>
        <ecNumber evidence="3">2.7.13.3</ecNumber>
    </recommendedName>
</protein>
<dbReference type="InterPro" id="IPR005467">
    <property type="entry name" value="His_kinase_dom"/>
</dbReference>
<dbReference type="EMBL" id="FMYL01000006">
    <property type="protein sequence ID" value="SDB94679.1"/>
    <property type="molecule type" value="Genomic_DNA"/>
</dbReference>
<dbReference type="Gene3D" id="3.30.565.10">
    <property type="entry name" value="Histidine kinase-like ATPase, C-terminal domain"/>
    <property type="match status" value="1"/>
</dbReference>
<comment type="catalytic activity">
    <reaction evidence="1">
        <text>ATP + protein L-histidine = ADP + protein N-phospho-L-histidine.</text>
        <dbReference type="EC" id="2.7.13.3"/>
    </reaction>
</comment>
<dbReference type="AlphaFoldDB" id="A0A1G6HKA0"/>
<dbReference type="Pfam" id="PF00512">
    <property type="entry name" value="HisKA"/>
    <property type="match status" value="1"/>
</dbReference>
<dbReference type="Proteomes" id="UP000242501">
    <property type="component" value="Unassembled WGS sequence"/>
</dbReference>
<dbReference type="InterPro" id="IPR004358">
    <property type="entry name" value="Sig_transdc_His_kin-like_C"/>
</dbReference>
<evidence type="ECO:0000256" key="9">
    <source>
        <dbReference type="ARBA" id="ARBA00023012"/>
    </source>
</evidence>
<dbReference type="SUPFAM" id="SSF55874">
    <property type="entry name" value="ATPase domain of HSP90 chaperone/DNA topoisomerase II/histidine kinase"/>
    <property type="match status" value="1"/>
</dbReference>
<evidence type="ECO:0000313" key="13">
    <source>
        <dbReference type="EMBL" id="SDB94679.1"/>
    </source>
</evidence>
<feature type="transmembrane region" description="Helical" evidence="11">
    <location>
        <begin position="159"/>
        <end position="178"/>
    </location>
</feature>
<evidence type="ECO:0000256" key="8">
    <source>
        <dbReference type="ARBA" id="ARBA00022989"/>
    </source>
</evidence>
<dbReference type="GO" id="GO:0000155">
    <property type="term" value="F:phosphorelay sensor kinase activity"/>
    <property type="evidence" value="ECO:0007669"/>
    <property type="project" value="InterPro"/>
</dbReference>
<dbReference type="InterPro" id="IPR050428">
    <property type="entry name" value="TCS_sensor_his_kinase"/>
</dbReference>
<sequence>MEKIIDDMHMLKKLRAKYYSYSLSKRMSVTICIFSLVLLLLIGISAYRISLEESQEVIDRQMQEMANFLEGHNQEFRTSEFNPQYRYNEADVFIDVVEKSELKHTGLSHGYLMPVAQRAYFTNQMTSRGDLKIYVRPVGAKQIQISQLMRVRVALAKELAMNMLLPYLFFVPLGVWGLHRLIKKHLRPLADLKQVFSHRHHSDLSEIKIAKLPTEIIPAINELNHLFERIQYAKNQQQLFVANAAHELRTPLTAIQLHVELLQRTQQHSASAIYQDNLADLQLSTQRMARLVEQLMKLAHQDDMNVEQFVAVDLLDVLRQSISQLQPALLRKGMHFNVDIQPELNTPYIWATYATIESILLNILDNAIKYAPDNGYILVKVMLLDQNVIVEVHDSGLGIPEHQLQMVRDKFVRLVETQQHVVGSGLGLSIVDTALALIDGKLVLSSSTELSGLCARLCFKACSSC</sequence>
<keyword evidence="6 11" id="KW-0812">Transmembrane</keyword>
<dbReference type="EC" id="2.7.13.3" evidence="3"/>
<dbReference type="InterPro" id="IPR036097">
    <property type="entry name" value="HisK_dim/P_sf"/>
</dbReference>
<dbReference type="GO" id="GO:0005886">
    <property type="term" value="C:plasma membrane"/>
    <property type="evidence" value="ECO:0007669"/>
    <property type="project" value="TreeGrafter"/>
</dbReference>
<proteinExistence type="predicted"/>
<dbReference type="InterPro" id="IPR036890">
    <property type="entry name" value="HATPase_C_sf"/>
</dbReference>
<evidence type="ECO:0000256" key="5">
    <source>
        <dbReference type="ARBA" id="ARBA00022679"/>
    </source>
</evidence>
<keyword evidence="7 13" id="KW-0418">Kinase</keyword>
<dbReference type="STRING" id="1219383.SAMN05421733_106101"/>
<dbReference type="PRINTS" id="PR00344">
    <property type="entry name" value="BCTRLSENSOR"/>
</dbReference>
<evidence type="ECO:0000256" key="4">
    <source>
        <dbReference type="ARBA" id="ARBA00022553"/>
    </source>
</evidence>
<keyword evidence="5" id="KW-0808">Transferase</keyword>
<evidence type="ECO:0000256" key="10">
    <source>
        <dbReference type="ARBA" id="ARBA00023136"/>
    </source>
</evidence>
<dbReference type="InterPro" id="IPR003594">
    <property type="entry name" value="HATPase_dom"/>
</dbReference>
<dbReference type="PROSITE" id="PS50109">
    <property type="entry name" value="HIS_KIN"/>
    <property type="match status" value="1"/>
</dbReference>
<dbReference type="PANTHER" id="PTHR45436">
    <property type="entry name" value="SENSOR HISTIDINE KINASE YKOH"/>
    <property type="match status" value="1"/>
</dbReference>
<dbReference type="InterPro" id="IPR003661">
    <property type="entry name" value="HisK_dim/P_dom"/>
</dbReference>
<evidence type="ECO:0000256" key="6">
    <source>
        <dbReference type="ARBA" id="ARBA00022692"/>
    </source>
</evidence>
<evidence type="ECO:0000256" key="11">
    <source>
        <dbReference type="SAM" id="Phobius"/>
    </source>
</evidence>
<keyword evidence="9" id="KW-0902">Two-component regulatory system</keyword>
<evidence type="ECO:0000256" key="1">
    <source>
        <dbReference type="ARBA" id="ARBA00000085"/>
    </source>
</evidence>
<dbReference type="SUPFAM" id="SSF47384">
    <property type="entry name" value="Homodimeric domain of signal transducing histidine kinase"/>
    <property type="match status" value="1"/>
</dbReference>
<reference evidence="14" key="1">
    <citation type="submission" date="2016-09" db="EMBL/GenBank/DDBJ databases">
        <authorList>
            <person name="Varghese N."/>
            <person name="Submissions S."/>
        </authorList>
    </citation>
    <scope>NUCLEOTIDE SEQUENCE [LARGE SCALE GENOMIC DNA]</scope>
    <source>
        <strain evidence="14">ANC 4422</strain>
    </source>
</reference>
<dbReference type="PANTHER" id="PTHR45436:SF15">
    <property type="entry name" value="SENSOR HISTIDINE KINASE CUSS"/>
    <property type="match status" value="1"/>
</dbReference>
<evidence type="ECO:0000259" key="12">
    <source>
        <dbReference type="PROSITE" id="PS50109"/>
    </source>
</evidence>
<name>A0A1G6HKA0_9GAMM</name>
<feature type="domain" description="Histidine kinase" evidence="12">
    <location>
        <begin position="243"/>
        <end position="463"/>
    </location>
</feature>
<keyword evidence="14" id="KW-1185">Reference proteome</keyword>
<dbReference type="SMART" id="SM00388">
    <property type="entry name" value="HisKA"/>
    <property type="match status" value="1"/>
</dbReference>
<keyword evidence="8 11" id="KW-1133">Transmembrane helix</keyword>
<dbReference type="CDD" id="cd00075">
    <property type="entry name" value="HATPase"/>
    <property type="match status" value="1"/>
</dbReference>
<dbReference type="CDD" id="cd00082">
    <property type="entry name" value="HisKA"/>
    <property type="match status" value="1"/>
</dbReference>
<accession>A0A1G6HKA0</accession>
<organism evidence="13 14">
    <name type="scientific">Acinetobacter boissieri</name>
    <dbReference type="NCBI Taxonomy" id="1219383"/>
    <lineage>
        <taxon>Bacteria</taxon>
        <taxon>Pseudomonadati</taxon>
        <taxon>Pseudomonadota</taxon>
        <taxon>Gammaproteobacteria</taxon>
        <taxon>Moraxellales</taxon>
        <taxon>Moraxellaceae</taxon>
        <taxon>Acinetobacter</taxon>
    </lineage>
</organism>
<dbReference type="SMART" id="SM00387">
    <property type="entry name" value="HATPase_c"/>
    <property type="match status" value="1"/>
</dbReference>
<keyword evidence="4" id="KW-0597">Phosphoprotein</keyword>
<keyword evidence="10 11" id="KW-0472">Membrane</keyword>
<evidence type="ECO:0000256" key="3">
    <source>
        <dbReference type="ARBA" id="ARBA00012438"/>
    </source>
</evidence>
<evidence type="ECO:0000313" key="14">
    <source>
        <dbReference type="Proteomes" id="UP000242501"/>
    </source>
</evidence>